<dbReference type="InterPro" id="IPR026444">
    <property type="entry name" value="Secre_tail"/>
</dbReference>
<feature type="non-terminal residue" evidence="1">
    <location>
        <position position="1"/>
    </location>
</feature>
<accession>A0ABY2D261</accession>
<organism evidence="1 2">
    <name type="scientific">Halomonas marinisediminis</name>
    <dbReference type="NCBI Taxonomy" id="2546095"/>
    <lineage>
        <taxon>Bacteria</taxon>
        <taxon>Pseudomonadati</taxon>
        <taxon>Pseudomonadota</taxon>
        <taxon>Gammaproteobacteria</taxon>
        <taxon>Oceanospirillales</taxon>
        <taxon>Halomonadaceae</taxon>
        <taxon>Halomonas</taxon>
    </lineage>
</organism>
<dbReference type="NCBIfam" id="TIGR04183">
    <property type="entry name" value="Por_Secre_tail"/>
    <property type="match status" value="1"/>
</dbReference>
<dbReference type="Proteomes" id="UP000294823">
    <property type="component" value="Unassembled WGS sequence"/>
</dbReference>
<gene>
    <name evidence="1" type="ORF">E0702_18165</name>
</gene>
<protein>
    <submittedName>
        <fullName evidence="1">T9SS type A sorting domain-containing protein</fullName>
    </submittedName>
</protein>
<name>A0ABY2D261_9GAMM</name>
<reference evidence="1 2" key="1">
    <citation type="submission" date="2019-03" db="EMBL/GenBank/DDBJ databases">
        <title>Halomonas marinisediminis sp. nov., a moderately halophilic bacterium isolated from the Bohai Gulf.</title>
        <authorList>
            <person name="Ji X."/>
        </authorList>
    </citation>
    <scope>NUCLEOTIDE SEQUENCE [LARGE SCALE GENOMIC DNA]</scope>
    <source>
        <strain evidence="1 2">204</strain>
    </source>
</reference>
<comment type="caution">
    <text evidence="1">The sequence shown here is derived from an EMBL/GenBank/DDBJ whole genome shotgun (WGS) entry which is preliminary data.</text>
</comment>
<dbReference type="EMBL" id="SLTR01000665">
    <property type="protein sequence ID" value="TDA74789.1"/>
    <property type="molecule type" value="Genomic_DNA"/>
</dbReference>
<sequence>PTGMYFIRLQTKAGSISKKIIKN</sequence>
<keyword evidence="2" id="KW-1185">Reference proteome</keyword>
<evidence type="ECO:0000313" key="2">
    <source>
        <dbReference type="Proteomes" id="UP000294823"/>
    </source>
</evidence>
<proteinExistence type="predicted"/>
<evidence type="ECO:0000313" key="1">
    <source>
        <dbReference type="EMBL" id="TDA74789.1"/>
    </source>
</evidence>